<protein>
    <submittedName>
        <fullName evidence="2">Uncharacterized protein</fullName>
    </submittedName>
</protein>
<gene>
    <name evidence="2" type="ORF">FIBSPDRAFT_849975</name>
</gene>
<evidence type="ECO:0000313" key="2">
    <source>
        <dbReference type="EMBL" id="KZP30949.1"/>
    </source>
</evidence>
<organism evidence="2 3">
    <name type="scientific">Athelia psychrophila</name>
    <dbReference type="NCBI Taxonomy" id="1759441"/>
    <lineage>
        <taxon>Eukaryota</taxon>
        <taxon>Fungi</taxon>
        <taxon>Dikarya</taxon>
        <taxon>Basidiomycota</taxon>
        <taxon>Agaricomycotina</taxon>
        <taxon>Agaricomycetes</taxon>
        <taxon>Agaricomycetidae</taxon>
        <taxon>Atheliales</taxon>
        <taxon>Atheliaceae</taxon>
        <taxon>Athelia</taxon>
    </lineage>
</organism>
<keyword evidence="3" id="KW-1185">Reference proteome</keyword>
<reference evidence="2 3" key="1">
    <citation type="journal article" date="2016" name="Mol. Biol. Evol.">
        <title>Comparative Genomics of Early-Diverging Mushroom-Forming Fungi Provides Insights into the Origins of Lignocellulose Decay Capabilities.</title>
        <authorList>
            <person name="Nagy L.G."/>
            <person name="Riley R."/>
            <person name="Tritt A."/>
            <person name="Adam C."/>
            <person name="Daum C."/>
            <person name="Floudas D."/>
            <person name="Sun H."/>
            <person name="Yadav J.S."/>
            <person name="Pangilinan J."/>
            <person name="Larsson K.H."/>
            <person name="Matsuura K."/>
            <person name="Barry K."/>
            <person name="Labutti K."/>
            <person name="Kuo R."/>
            <person name="Ohm R.A."/>
            <person name="Bhattacharya S.S."/>
            <person name="Shirouzu T."/>
            <person name="Yoshinaga Y."/>
            <person name="Martin F.M."/>
            <person name="Grigoriev I.V."/>
            <person name="Hibbett D.S."/>
        </authorList>
    </citation>
    <scope>NUCLEOTIDE SEQUENCE [LARGE SCALE GENOMIC DNA]</scope>
    <source>
        <strain evidence="2 3">CBS 109695</strain>
    </source>
</reference>
<sequence length="59" mass="6394">MACENILAEPSPQPKNSVVSLALSMQPAPHDAEAEMTHSTQPEGLFVSTPPRHEAFPRI</sequence>
<accession>A0A166TT29</accession>
<proteinExistence type="predicted"/>
<dbReference type="Proteomes" id="UP000076532">
    <property type="component" value="Unassembled WGS sequence"/>
</dbReference>
<feature type="region of interest" description="Disordered" evidence="1">
    <location>
        <begin position="25"/>
        <end position="59"/>
    </location>
</feature>
<evidence type="ECO:0000313" key="3">
    <source>
        <dbReference type="Proteomes" id="UP000076532"/>
    </source>
</evidence>
<dbReference type="AlphaFoldDB" id="A0A166TT29"/>
<dbReference type="EMBL" id="KV417491">
    <property type="protein sequence ID" value="KZP30949.1"/>
    <property type="molecule type" value="Genomic_DNA"/>
</dbReference>
<name>A0A166TT29_9AGAM</name>
<evidence type="ECO:0000256" key="1">
    <source>
        <dbReference type="SAM" id="MobiDB-lite"/>
    </source>
</evidence>